<dbReference type="STRING" id="1891926.Fuma_04918"/>
<dbReference type="Gene3D" id="3.40.50.720">
    <property type="entry name" value="NAD(P)-binding Rossmann-like Domain"/>
    <property type="match status" value="1"/>
</dbReference>
<dbReference type="KEGG" id="fmr:Fuma_04918"/>
<evidence type="ECO:0000256" key="1">
    <source>
        <dbReference type="SAM" id="MobiDB-lite"/>
    </source>
</evidence>
<keyword evidence="3" id="KW-0413">Isomerase</keyword>
<dbReference type="OrthoDB" id="9814124at2"/>
<evidence type="ECO:0000313" key="3">
    <source>
        <dbReference type="EMBL" id="APZ95262.1"/>
    </source>
</evidence>
<dbReference type="InterPro" id="IPR036291">
    <property type="entry name" value="NAD(P)-bd_dom_sf"/>
</dbReference>
<organism evidence="3 4">
    <name type="scientific">Fuerstiella marisgermanici</name>
    <dbReference type="NCBI Taxonomy" id="1891926"/>
    <lineage>
        <taxon>Bacteria</taxon>
        <taxon>Pseudomonadati</taxon>
        <taxon>Planctomycetota</taxon>
        <taxon>Planctomycetia</taxon>
        <taxon>Planctomycetales</taxon>
        <taxon>Planctomycetaceae</taxon>
        <taxon>Fuerstiella</taxon>
    </lineage>
</organism>
<name>A0A1P8WMH5_9PLAN</name>
<dbReference type="GO" id="GO:0003978">
    <property type="term" value="F:UDP-glucose 4-epimerase activity"/>
    <property type="evidence" value="ECO:0007669"/>
    <property type="project" value="UniProtKB-EC"/>
</dbReference>
<dbReference type="EC" id="5.1.3.2" evidence="3"/>
<keyword evidence="4" id="KW-1185">Reference proteome</keyword>
<sequence length="381" mass="42572">MPALKPDHPGKPVVAITGAAGLIGSHVIRALKNDYKLVGLDLEIPEVKSPDVDWISMDLTSSGNVQTALAELKQRHGDSLYSVIHLAAYYDFSGEPSPMYDELTVEGTKRLLDGLQDFHVRQFVFSSSLLVMEPKTQGHEISEDDAVAANWPYPQSKLAAEEVIRNRARDINTVILRIAGVYDEQGHSLPLSHQISRIYEKQTESYVFPGDSTAGQALVHLDDLADCFSKVVQRAGRLEQQELFLVAEPDVMSYRQLQEELGEMIHGDAWPAIRIPKVVAKVGAWVKDKLASDGDEPFIKPWMVDMADAHYAANIDRARKRLGWQPQHTLRKTLPKIVASLFEDPKAWYERHGLEWPGDEAELPTEPPEAASALREEVVRT</sequence>
<dbReference type="AlphaFoldDB" id="A0A1P8WMH5"/>
<dbReference type="PANTHER" id="PTHR43245">
    <property type="entry name" value="BIFUNCTIONAL POLYMYXIN RESISTANCE PROTEIN ARNA"/>
    <property type="match status" value="1"/>
</dbReference>
<dbReference type="RefSeq" id="WP_077026450.1">
    <property type="nucleotide sequence ID" value="NZ_CP017641.1"/>
</dbReference>
<reference evidence="3 4" key="1">
    <citation type="journal article" date="2016" name="Front. Microbiol.">
        <title>Fuerstia marisgermanicae gen. nov., sp. nov., an Unusual Member of the Phylum Planctomycetes from the German Wadden Sea.</title>
        <authorList>
            <person name="Kohn T."/>
            <person name="Heuer A."/>
            <person name="Jogler M."/>
            <person name="Vollmers J."/>
            <person name="Boedeker C."/>
            <person name="Bunk B."/>
            <person name="Rast P."/>
            <person name="Borchert D."/>
            <person name="Glockner I."/>
            <person name="Freese H.M."/>
            <person name="Klenk H.P."/>
            <person name="Overmann J."/>
            <person name="Kaster A.K."/>
            <person name="Rohde M."/>
            <person name="Wiegand S."/>
            <person name="Jogler C."/>
        </authorList>
    </citation>
    <scope>NUCLEOTIDE SEQUENCE [LARGE SCALE GENOMIC DNA]</scope>
    <source>
        <strain evidence="3 4">NH11</strain>
    </source>
</reference>
<evidence type="ECO:0000313" key="4">
    <source>
        <dbReference type="Proteomes" id="UP000187735"/>
    </source>
</evidence>
<evidence type="ECO:0000259" key="2">
    <source>
        <dbReference type="Pfam" id="PF01370"/>
    </source>
</evidence>
<dbReference type="Pfam" id="PF01370">
    <property type="entry name" value="Epimerase"/>
    <property type="match status" value="1"/>
</dbReference>
<dbReference type="InterPro" id="IPR001509">
    <property type="entry name" value="Epimerase_deHydtase"/>
</dbReference>
<gene>
    <name evidence="3" type="primary">galE_3</name>
    <name evidence="3" type="ORF">Fuma_04918</name>
</gene>
<dbReference type="Proteomes" id="UP000187735">
    <property type="component" value="Chromosome"/>
</dbReference>
<feature type="region of interest" description="Disordered" evidence="1">
    <location>
        <begin position="357"/>
        <end position="381"/>
    </location>
</feature>
<proteinExistence type="predicted"/>
<protein>
    <submittedName>
        <fullName evidence="3">UDP-glucose 4-epimerase</fullName>
        <ecNumber evidence="3">5.1.3.2</ecNumber>
    </submittedName>
</protein>
<feature type="domain" description="NAD-dependent epimerase/dehydratase" evidence="2">
    <location>
        <begin position="14"/>
        <end position="244"/>
    </location>
</feature>
<dbReference type="InterPro" id="IPR050177">
    <property type="entry name" value="Lipid_A_modif_metabolic_enz"/>
</dbReference>
<accession>A0A1P8WMH5</accession>
<dbReference type="EMBL" id="CP017641">
    <property type="protein sequence ID" value="APZ95262.1"/>
    <property type="molecule type" value="Genomic_DNA"/>
</dbReference>
<dbReference type="SUPFAM" id="SSF51735">
    <property type="entry name" value="NAD(P)-binding Rossmann-fold domains"/>
    <property type="match status" value="1"/>
</dbReference>